<dbReference type="Pfam" id="PF00939">
    <property type="entry name" value="Na_sulph_symp"/>
    <property type="match status" value="1"/>
</dbReference>
<dbReference type="InterPro" id="IPR031312">
    <property type="entry name" value="Na/sul_symport_CS"/>
</dbReference>
<dbReference type="PANTHER" id="PTHR10283">
    <property type="entry name" value="SOLUTE CARRIER FAMILY 13 MEMBER"/>
    <property type="match status" value="1"/>
</dbReference>
<dbReference type="InterPro" id="IPR001898">
    <property type="entry name" value="SLC13A/DASS"/>
</dbReference>
<dbReference type="GO" id="GO:0005886">
    <property type="term" value="C:plasma membrane"/>
    <property type="evidence" value="ECO:0007669"/>
    <property type="project" value="TreeGrafter"/>
</dbReference>
<gene>
    <name evidence="7" type="ORF">BCL93_10729</name>
</gene>
<proteinExistence type="predicted"/>
<dbReference type="PROSITE" id="PS01271">
    <property type="entry name" value="NA_SULFATE"/>
    <property type="match status" value="1"/>
</dbReference>
<evidence type="ECO:0000256" key="2">
    <source>
        <dbReference type="ARBA" id="ARBA00022448"/>
    </source>
</evidence>
<keyword evidence="4 6" id="KW-1133">Transmembrane helix</keyword>
<comment type="subcellular location">
    <subcellularLocation>
        <location evidence="1">Membrane</location>
        <topology evidence="1">Multi-pass membrane protein</topology>
    </subcellularLocation>
</comment>
<evidence type="ECO:0000256" key="1">
    <source>
        <dbReference type="ARBA" id="ARBA00004141"/>
    </source>
</evidence>
<feature type="transmembrane region" description="Helical" evidence="6">
    <location>
        <begin position="383"/>
        <end position="408"/>
    </location>
</feature>
<evidence type="ECO:0000256" key="3">
    <source>
        <dbReference type="ARBA" id="ARBA00022692"/>
    </source>
</evidence>
<accession>A0A328XKH2</accession>
<dbReference type="PANTHER" id="PTHR10283:SF82">
    <property type="entry name" value="SOLUTE CARRIER FAMILY 13 MEMBER 2"/>
    <property type="match status" value="1"/>
</dbReference>
<feature type="transmembrane region" description="Helical" evidence="6">
    <location>
        <begin position="190"/>
        <end position="211"/>
    </location>
</feature>
<feature type="transmembrane region" description="Helical" evidence="6">
    <location>
        <begin position="414"/>
        <end position="434"/>
    </location>
</feature>
<evidence type="ECO:0000256" key="4">
    <source>
        <dbReference type="ARBA" id="ARBA00022989"/>
    </source>
</evidence>
<dbReference type="NCBIfam" id="TIGR00785">
    <property type="entry name" value="dass"/>
    <property type="match status" value="1"/>
</dbReference>
<feature type="transmembrane region" description="Helical" evidence="6">
    <location>
        <begin position="58"/>
        <end position="79"/>
    </location>
</feature>
<feature type="transmembrane region" description="Helical" evidence="6">
    <location>
        <begin position="223"/>
        <end position="245"/>
    </location>
</feature>
<dbReference type="AlphaFoldDB" id="A0A328XKH2"/>
<comment type="caution">
    <text evidence="7">The sequence shown here is derived from an EMBL/GenBank/DDBJ whole genome shotgun (WGS) entry which is preliminary data.</text>
</comment>
<organism evidence="7 8">
    <name type="scientific">Onishia taeanensis</name>
    <dbReference type="NCBI Taxonomy" id="284577"/>
    <lineage>
        <taxon>Bacteria</taxon>
        <taxon>Pseudomonadati</taxon>
        <taxon>Pseudomonadota</taxon>
        <taxon>Gammaproteobacteria</taxon>
        <taxon>Oceanospirillales</taxon>
        <taxon>Halomonadaceae</taxon>
        <taxon>Onishia</taxon>
    </lineage>
</organism>
<keyword evidence="3 6" id="KW-0812">Transmembrane</keyword>
<feature type="transmembrane region" description="Helical" evidence="6">
    <location>
        <begin position="108"/>
        <end position="125"/>
    </location>
</feature>
<feature type="transmembrane region" description="Helical" evidence="6">
    <location>
        <begin position="321"/>
        <end position="338"/>
    </location>
</feature>
<feature type="transmembrane region" description="Helical" evidence="6">
    <location>
        <begin position="471"/>
        <end position="493"/>
    </location>
</feature>
<reference evidence="7 8" key="1">
    <citation type="submission" date="2018-06" db="EMBL/GenBank/DDBJ databases">
        <title>Comparative analysis of microorganisms from saline springs in Andes Mountain Range, Colombia.</title>
        <authorList>
            <person name="Rubin E."/>
        </authorList>
    </citation>
    <scope>NUCLEOTIDE SEQUENCE [LARGE SCALE GENOMIC DNA]</scope>
    <source>
        <strain evidence="7 8">USBA-857</strain>
    </source>
</reference>
<feature type="transmembrane region" description="Helical" evidence="6">
    <location>
        <begin position="446"/>
        <end position="465"/>
    </location>
</feature>
<feature type="transmembrane region" description="Helical" evidence="6">
    <location>
        <begin position="137"/>
        <end position="155"/>
    </location>
</feature>
<feature type="transmembrane region" description="Helical" evidence="6">
    <location>
        <begin position="344"/>
        <end position="362"/>
    </location>
</feature>
<dbReference type="Proteomes" id="UP000249700">
    <property type="component" value="Unassembled WGS sequence"/>
</dbReference>
<dbReference type="CDD" id="cd01115">
    <property type="entry name" value="SLC13_permease"/>
    <property type="match status" value="1"/>
</dbReference>
<evidence type="ECO:0000256" key="5">
    <source>
        <dbReference type="ARBA" id="ARBA00023136"/>
    </source>
</evidence>
<sequence length="527" mass="56245">MRPSIRCLRSFRDRVTDLDSFRDGGVFLSLTPLNLHNGNNTMSTPSPSGSDGPVAPSLSATIGLWLGPAWLLMTLLLPAPGDMPESAWLCLGVALLMATWWATEALPIPATSLLPLVLIPVLGINDMSSVASSYANPIIYLFLGGFLLGIAMQRWELHRRIALKVLQVVGHQPRQQIAGFMIATGFLSMWVSNTATAIMMLPIGLSVVSLLEDSDPKEVSRYATALLLAIAYSASIGGVATLIGTPPNALLAAYLAEDRGIDVGFAQWMMVGLPISIVMMTAAWWWLTRKSFNLAVGSNGGDMVKQELAKLGQMSKAERRVGILFLLAAIAWVSRPFLNDLGLVWLNDTGIAITAGILLFLLPSGQQRGERLMVWEDAQQLPWGILLLFGGGLALAGAIKASGLATWIADQLSMFGALPLLMLIGIVVLVIIFLTEVTSNTATAAAFLPLLGALALSLDISPLMVTVPAAIAASCAFMMPVATPPNAIVFATGHMKIQSMIRAGFALNLISTPVVTLMAYLLILAFW</sequence>
<dbReference type="EMBL" id="QLSX01000007">
    <property type="protein sequence ID" value="RAR60226.1"/>
    <property type="molecule type" value="Genomic_DNA"/>
</dbReference>
<protein>
    <submittedName>
        <fullName evidence="7">Sodium-dependent dicarboxylate transporter 2/3/5</fullName>
    </submittedName>
</protein>
<keyword evidence="2" id="KW-0813">Transport</keyword>
<feature type="transmembrane region" description="Helical" evidence="6">
    <location>
        <begin position="265"/>
        <end position="287"/>
    </location>
</feature>
<name>A0A328XKH2_9GAMM</name>
<evidence type="ECO:0000256" key="6">
    <source>
        <dbReference type="SAM" id="Phobius"/>
    </source>
</evidence>
<evidence type="ECO:0000313" key="7">
    <source>
        <dbReference type="EMBL" id="RAR60226.1"/>
    </source>
</evidence>
<dbReference type="GO" id="GO:0015141">
    <property type="term" value="F:succinate transmembrane transporter activity"/>
    <property type="evidence" value="ECO:0007669"/>
    <property type="project" value="UniProtKB-ARBA"/>
</dbReference>
<keyword evidence="5 6" id="KW-0472">Membrane</keyword>
<feature type="transmembrane region" description="Helical" evidence="6">
    <location>
        <begin position="505"/>
        <end position="526"/>
    </location>
</feature>
<evidence type="ECO:0000313" key="8">
    <source>
        <dbReference type="Proteomes" id="UP000249700"/>
    </source>
</evidence>